<reference evidence="2" key="1">
    <citation type="submission" date="2015-01" db="EMBL/GenBank/DDBJ databases">
        <title>Transcriptome Assembly of Fopius arisanus.</title>
        <authorList>
            <person name="Geib S."/>
        </authorList>
    </citation>
    <scope>NUCLEOTIDE SEQUENCE</scope>
</reference>
<evidence type="ECO:0000313" key="3">
    <source>
        <dbReference type="Proteomes" id="UP000694866"/>
    </source>
</evidence>
<dbReference type="OrthoDB" id="7671388at2759"/>
<keyword evidence="1" id="KW-0175">Coiled coil</keyword>
<dbReference type="GeneID" id="105266259"/>
<proteinExistence type="predicted"/>
<dbReference type="EMBL" id="GBYB01007087">
    <property type="protein sequence ID" value="JAG76854.1"/>
    <property type="molecule type" value="Transcribed_RNA"/>
</dbReference>
<dbReference type="AlphaFoldDB" id="A0A0C9R2M4"/>
<evidence type="ECO:0000313" key="4">
    <source>
        <dbReference type="RefSeq" id="XP_011302552.1"/>
    </source>
</evidence>
<organism evidence="2">
    <name type="scientific">Fopius arisanus</name>
    <dbReference type="NCBI Taxonomy" id="64838"/>
    <lineage>
        <taxon>Eukaryota</taxon>
        <taxon>Metazoa</taxon>
        <taxon>Ecdysozoa</taxon>
        <taxon>Arthropoda</taxon>
        <taxon>Hexapoda</taxon>
        <taxon>Insecta</taxon>
        <taxon>Pterygota</taxon>
        <taxon>Neoptera</taxon>
        <taxon>Endopterygota</taxon>
        <taxon>Hymenoptera</taxon>
        <taxon>Apocrita</taxon>
        <taxon>Ichneumonoidea</taxon>
        <taxon>Braconidae</taxon>
        <taxon>Opiinae</taxon>
        <taxon>Fopius</taxon>
    </lineage>
</organism>
<reference evidence="4" key="2">
    <citation type="submission" date="2025-04" db="UniProtKB">
        <authorList>
            <consortium name="RefSeq"/>
        </authorList>
    </citation>
    <scope>IDENTIFICATION</scope>
    <source>
        <strain evidence="4">USDA-PBARC FA_bdor</strain>
        <tissue evidence="4">Whole organism</tissue>
    </source>
</reference>
<dbReference type="RefSeq" id="XP_011302552.1">
    <property type="nucleotide sequence ID" value="XM_011304250.1"/>
</dbReference>
<dbReference type="KEGG" id="fas:105266259"/>
<keyword evidence="3" id="KW-1185">Reference proteome</keyword>
<feature type="coiled-coil region" evidence="1">
    <location>
        <begin position="127"/>
        <end position="154"/>
    </location>
</feature>
<evidence type="ECO:0000313" key="2">
    <source>
        <dbReference type="EMBL" id="JAG76854.1"/>
    </source>
</evidence>
<gene>
    <name evidence="2" type="primary">EPS15L1_0</name>
    <name evidence="4" type="synonym">LOC105266259</name>
    <name evidence="2" type="ORF">g.15649</name>
</gene>
<sequence length="249" mass="28464">MDSCEQLERATALLRSTICNVPIGVVTLSDFKPTQEKIRDSRERIRALTARIKLLRAINDAKVTPNMPPANPKDLEKKMHQALSSHQLIKYEVFRGTVQSHAVENLLANDEISPELTSKLREVMAKLYSQNDKLIVLQEEIESLQAEERQLQADVAAGVIDFQTFLKEQEQIRNEKLAVSNPEIAKKKQKLNNLIKKINISRRLITNIISAVSTTIIDEPEMFRMLKEHRDIINVETIMEMASNRETSH</sequence>
<accession>A0A0C9R2M4</accession>
<name>A0A0C9R2M4_9HYME</name>
<accession>A0A9R1T430</accession>
<evidence type="ECO:0000256" key="1">
    <source>
        <dbReference type="SAM" id="Coils"/>
    </source>
</evidence>
<protein>
    <submittedName>
        <fullName evidence="2">EPS15L1_0 protein</fullName>
    </submittedName>
</protein>
<dbReference type="Proteomes" id="UP000694866">
    <property type="component" value="Unplaced"/>
</dbReference>